<protein>
    <submittedName>
        <fullName evidence="5">Uncharacterized protein</fullName>
    </submittedName>
</protein>
<reference evidence="5" key="2">
    <citation type="submission" date="2019-07" db="EMBL/GenBank/DDBJ databases">
        <authorList>
            <person name="Seetharam A."/>
            <person name="Woodhouse M."/>
            <person name="Cannon E."/>
        </authorList>
    </citation>
    <scope>NUCLEOTIDE SEQUENCE [LARGE SCALE GENOMIC DNA]</scope>
    <source>
        <strain evidence="5">cv. B73</strain>
    </source>
</reference>
<feature type="region of interest" description="Disordered" evidence="4">
    <location>
        <begin position="1"/>
        <end position="30"/>
    </location>
</feature>
<dbReference type="PANTHER" id="PTHR31636">
    <property type="entry name" value="OSJNBA0084A10.13 PROTEIN-RELATED"/>
    <property type="match status" value="1"/>
</dbReference>
<evidence type="ECO:0000256" key="2">
    <source>
        <dbReference type="ARBA" id="ARBA00023163"/>
    </source>
</evidence>
<name>A0A804N5A8_MAIZE</name>
<dbReference type="Gramene" id="Zm00001eb136140_T001">
    <property type="protein sequence ID" value="Zm00001eb136140_P001"/>
    <property type="gene ID" value="Zm00001eb136140"/>
</dbReference>
<evidence type="ECO:0000256" key="4">
    <source>
        <dbReference type="SAM" id="MobiDB-lite"/>
    </source>
</evidence>
<dbReference type="Pfam" id="PF03514">
    <property type="entry name" value="GRAS"/>
    <property type="match status" value="1"/>
</dbReference>
<feature type="compositionally biased region" description="Polar residues" evidence="4">
    <location>
        <begin position="8"/>
        <end position="30"/>
    </location>
</feature>
<dbReference type="InParanoid" id="A0A804N5A8"/>
<comment type="similarity">
    <text evidence="3">Belongs to the GRAS family.</text>
</comment>
<evidence type="ECO:0000313" key="5">
    <source>
        <dbReference type="EnsemblPlants" id="Zm00001eb136140_P001"/>
    </source>
</evidence>
<accession>A0A804N5A8</accession>
<keyword evidence="2" id="KW-0804">Transcription</keyword>
<dbReference type="Proteomes" id="UP000007305">
    <property type="component" value="Chromosome 3"/>
</dbReference>
<dbReference type="InterPro" id="IPR005202">
    <property type="entry name" value="TF_GRAS"/>
</dbReference>
<keyword evidence="6" id="KW-1185">Reference proteome</keyword>
<dbReference type="EnsemblPlants" id="Zm00001eb136140_T001">
    <property type="protein sequence ID" value="Zm00001eb136140_P001"/>
    <property type="gene ID" value="Zm00001eb136140"/>
</dbReference>
<dbReference type="PROSITE" id="PS50985">
    <property type="entry name" value="GRAS"/>
    <property type="match status" value="1"/>
</dbReference>
<evidence type="ECO:0000256" key="3">
    <source>
        <dbReference type="PROSITE-ProRule" id="PRU01191"/>
    </source>
</evidence>
<feature type="region of interest" description="SAW" evidence="3">
    <location>
        <begin position="81"/>
        <end position="154"/>
    </location>
</feature>
<reference evidence="5" key="3">
    <citation type="submission" date="2021-05" db="UniProtKB">
        <authorList>
            <consortium name="EnsemblPlants"/>
        </authorList>
    </citation>
    <scope>IDENTIFICATION</scope>
    <source>
        <strain evidence="5">cv. B73</strain>
    </source>
</reference>
<comment type="caution">
    <text evidence="3">Lacks conserved residue(s) required for the propagation of feature annotation.</text>
</comment>
<reference evidence="6" key="1">
    <citation type="submission" date="2015-12" db="EMBL/GenBank/DDBJ databases">
        <title>Update maize B73 reference genome by single molecule sequencing technologies.</title>
        <authorList>
            <consortium name="Maize Genome Sequencing Project"/>
            <person name="Ware D."/>
        </authorList>
    </citation>
    <scope>NUCLEOTIDE SEQUENCE [LARGE SCALE GENOMIC DNA]</scope>
    <source>
        <strain evidence="6">cv. B73</strain>
    </source>
</reference>
<proteinExistence type="inferred from homology"/>
<keyword evidence="1" id="KW-0805">Transcription regulation</keyword>
<organism evidence="5 6">
    <name type="scientific">Zea mays</name>
    <name type="common">Maize</name>
    <dbReference type="NCBI Taxonomy" id="4577"/>
    <lineage>
        <taxon>Eukaryota</taxon>
        <taxon>Viridiplantae</taxon>
        <taxon>Streptophyta</taxon>
        <taxon>Embryophyta</taxon>
        <taxon>Tracheophyta</taxon>
        <taxon>Spermatophyta</taxon>
        <taxon>Magnoliopsida</taxon>
        <taxon>Liliopsida</taxon>
        <taxon>Poales</taxon>
        <taxon>Poaceae</taxon>
        <taxon>PACMAD clade</taxon>
        <taxon>Panicoideae</taxon>
        <taxon>Andropogonodae</taxon>
        <taxon>Andropogoneae</taxon>
        <taxon>Tripsacinae</taxon>
        <taxon>Zea</taxon>
    </lineage>
</organism>
<evidence type="ECO:0000256" key="1">
    <source>
        <dbReference type="ARBA" id="ARBA00023015"/>
    </source>
</evidence>
<dbReference type="AlphaFoldDB" id="A0A804N5A8"/>
<sequence>MRSAPRWPTSSSSCAARVPPSSSWASMRTLSTPDDWRRGSRALRYYVAAFDVVEAAGLADASPARAKAEEMFAREIRNAVAFEAADRFERHETFAGWRWRMQEGRFQNTGIGDREALQGCMIARMFAPGNYSMQGVGRRRGTHAPVDAPDHFRF</sequence>
<evidence type="ECO:0000313" key="6">
    <source>
        <dbReference type="Proteomes" id="UP000007305"/>
    </source>
</evidence>